<accession>A0A1F7Y3W5</accession>
<protein>
    <recommendedName>
        <fullName evidence="1">Aminoglycoside phosphotransferase domain-containing protein</fullName>
    </recommendedName>
</protein>
<dbReference type="Proteomes" id="UP000178750">
    <property type="component" value="Unassembled WGS sequence"/>
</dbReference>
<dbReference type="SUPFAM" id="SSF56112">
    <property type="entry name" value="Protein kinase-like (PK-like)"/>
    <property type="match status" value="1"/>
</dbReference>
<dbReference type="InterPro" id="IPR002575">
    <property type="entry name" value="Aminoglycoside_PTrfase"/>
</dbReference>
<name>A0A1F7Y3W5_9BACT</name>
<proteinExistence type="predicted"/>
<dbReference type="InterPro" id="IPR051678">
    <property type="entry name" value="AGP_Transferase"/>
</dbReference>
<dbReference type="EMBL" id="MGGF01000032">
    <property type="protein sequence ID" value="OGM21599.1"/>
    <property type="molecule type" value="Genomic_DNA"/>
</dbReference>
<gene>
    <name evidence="2" type="ORF">A2863_04040</name>
</gene>
<dbReference type="Gene3D" id="3.30.200.150">
    <property type="match status" value="1"/>
</dbReference>
<evidence type="ECO:0000259" key="1">
    <source>
        <dbReference type="Pfam" id="PF01636"/>
    </source>
</evidence>
<reference evidence="2 3" key="1">
    <citation type="journal article" date="2016" name="Nat. Commun.">
        <title>Thousands of microbial genomes shed light on interconnected biogeochemical processes in an aquifer system.</title>
        <authorList>
            <person name="Anantharaman K."/>
            <person name="Brown C.T."/>
            <person name="Hug L.A."/>
            <person name="Sharon I."/>
            <person name="Castelle C.J."/>
            <person name="Probst A.J."/>
            <person name="Thomas B.C."/>
            <person name="Singh A."/>
            <person name="Wilkins M.J."/>
            <person name="Karaoz U."/>
            <person name="Brodie E.L."/>
            <person name="Williams K.H."/>
            <person name="Hubbard S.S."/>
            <person name="Banfield J.F."/>
        </authorList>
    </citation>
    <scope>NUCLEOTIDE SEQUENCE [LARGE SCALE GENOMIC DNA]</scope>
</reference>
<dbReference type="Pfam" id="PF01636">
    <property type="entry name" value="APH"/>
    <property type="match status" value="1"/>
</dbReference>
<dbReference type="InterPro" id="IPR011009">
    <property type="entry name" value="Kinase-like_dom_sf"/>
</dbReference>
<comment type="caution">
    <text evidence="2">The sequence shown here is derived from an EMBL/GenBank/DDBJ whole genome shotgun (WGS) entry which is preliminary data.</text>
</comment>
<dbReference type="Gene3D" id="3.90.1200.10">
    <property type="match status" value="1"/>
</dbReference>
<evidence type="ECO:0000313" key="2">
    <source>
        <dbReference type="EMBL" id="OGM21599.1"/>
    </source>
</evidence>
<evidence type="ECO:0000313" key="3">
    <source>
        <dbReference type="Proteomes" id="UP000178750"/>
    </source>
</evidence>
<organism evidence="2 3">
    <name type="scientific">Candidatus Woesebacteria bacterium RIFCSPHIGHO2_01_FULL_38_9b</name>
    <dbReference type="NCBI Taxonomy" id="1802493"/>
    <lineage>
        <taxon>Bacteria</taxon>
        <taxon>Candidatus Woeseibacteriota</taxon>
    </lineage>
</organism>
<sequence length="328" mass="38282">MSSKKTVKQHNPYQKYLEEKHNKLNAPNEIIEKVVKRATNSTMVNKKRIIEGEVNEVYEVITKDNQRVIVRISRSKHPRFEAEEKAIRLALMAGVPAPKVLLIEKVSLENENLTFCVEKKTEGQPLKNLMQNIDQETLKSIIAEAGQILSQIHSVKLDGFGGLDRDELYRSWEEFVLRPKRKLERITVAVKTMRIDINLVNEAIKILKDHTDLYKDTSPQLLHGDFSIKHFLIKNNHIVGIIDFENAKGGDPVFDFAWLNYFYGQVVPIDWLKEGYKNKNLFDSNFETKMKLYRLHLGLGFIDYYEYEKNEAGMNHTRQKFLEELKNF</sequence>
<dbReference type="PANTHER" id="PTHR21310">
    <property type="entry name" value="AMINOGLYCOSIDE PHOSPHOTRANSFERASE-RELATED-RELATED"/>
    <property type="match status" value="1"/>
</dbReference>
<dbReference type="AlphaFoldDB" id="A0A1F7Y3W5"/>
<feature type="domain" description="Aminoglycoside phosphotransferase" evidence="1">
    <location>
        <begin position="49"/>
        <end position="264"/>
    </location>
</feature>